<feature type="non-terminal residue" evidence="2">
    <location>
        <position position="1"/>
    </location>
</feature>
<organism evidence="2 3">
    <name type="scientific">Rhodovibrio sodomensis</name>
    <dbReference type="NCBI Taxonomy" id="1088"/>
    <lineage>
        <taxon>Bacteria</taxon>
        <taxon>Pseudomonadati</taxon>
        <taxon>Pseudomonadota</taxon>
        <taxon>Alphaproteobacteria</taxon>
        <taxon>Rhodospirillales</taxon>
        <taxon>Rhodovibrionaceae</taxon>
        <taxon>Rhodovibrio</taxon>
    </lineage>
</organism>
<evidence type="ECO:0000313" key="3">
    <source>
        <dbReference type="Proteomes" id="UP001296873"/>
    </source>
</evidence>
<accession>A0ABS1DM61</accession>
<evidence type="ECO:0000313" key="2">
    <source>
        <dbReference type="EMBL" id="MBK1671641.1"/>
    </source>
</evidence>
<name>A0ABS1DM61_9PROT</name>
<comment type="caution">
    <text evidence="2">The sequence shown here is derived from an EMBL/GenBank/DDBJ whole genome shotgun (WGS) entry which is preliminary data.</text>
</comment>
<keyword evidence="3" id="KW-1185">Reference proteome</keyword>
<sequence>SHEAIVQLINATTTRTGLEVSCTIDANTYPKGIKVSDRTMKQLNIQPHDFHGEWNYTIRPRQIDSAKCSG</sequence>
<gene>
    <name evidence="1" type="ORF">CKO28_17135</name>
    <name evidence="2" type="ORF">CKO28_27000</name>
</gene>
<dbReference type="Pfam" id="PF07592">
    <property type="entry name" value="DDE_Tnp_ISAZ013"/>
    <property type="match status" value="1"/>
</dbReference>
<reference evidence="2 3" key="2">
    <citation type="journal article" date="2020" name="Microorganisms">
        <title>Osmotic Adaptation and Compatible Solute Biosynthesis of Phototrophic Bacteria as Revealed from Genome Analyses.</title>
        <authorList>
            <person name="Imhoff J.F."/>
            <person name="Rahn T."/>
            <person name="Kunzel S."/>
            <person name="Keller A."/>
            <person name="Neulinger S.C."/>
        </authorList>
    </citation>
    <scope>NUCLEOTIDE SEQUENCE [LARGE SCALE GENOMIC DNA]</scope>
    <source>
        <strain evidence="2 3">DSM 9895</strain>
    </source>
</reference>
<reference evidence="2" key="1">
    <citation type="submission" date="2017-08" db="EMBL/GenBank/DDBJ databases">
        <authorList>
            <person name="Imhoff J.F."/>
            <person name="Rahn T."/>
            <person name="Kuenzel S."/>
            <person name="Neulinger S.C."/>
        </authorList>
    </citation>
    <scope>NUCLEOTIDE SEQUENCE</scope>
    <source>
        <strain evidence="2">DSM 9895</strain>
    </source>
</reference>
<evidence type="ECO:0000313" key="1">
    <source>
        <dbReference type="EMBL" id="MBK1669764.1"/>
    </source>
</evidence>
<dbReference type="EMBL" id="NRRL01000268">
    <property type="protein sequence ID" value="MBK1671641.1"/>
    <property type="molecule type" value="Genomic_DNA"/>
</dbReference>
<proteinExistence type="predicted"/>
<protein>
    <recommendedName>
        <fullName evidence="4">ISAzo13 family transposase</fullName>
    </recommendedName>
</protein>
<dbReference type="EMBL" id="NRRL01000060">
    <property type="protein sequence ID" value="MBK1669764.1"/>
    <property type="molecule type" value="Genomic_DNA"/>
</dbReference>
<evidence type="ECO:0008006" key="4">
    <source>
        <dbReference type="Google" id="ProtNLM"/>
    </source>
</evidence>
<dbReference type="Proteomes" id="UP001296873">
    <property type="component" value="Unassembled WGS sequence"/>
</dbReference>
<dbReference type="InterPro" id="IPR011518">
    <property type="entry name" value="Transposase_36"/>
</dbReference>